<evidence type="ECO:0000259" key="7">
    <source>
        <dbReference type="PROSITE" id="PS50977"/>
    </source>
</evidence>
<dbReference type="PANTHER" id="PTHR30055:SF151">
    <property type="entry name" value="TRANSCRIPTIONAL REGULATORY PROTEIN"/>
    <property type="match status" value="1"/>
</dbReference>
<dbReference type="PRINTS" id="PR00400">
    <property type="entry name" value="TETREPRESSOR"/>
</dbReference>
<evidence type="ECO:0000313" key="9">
    <source>
        <dbReference type="Proteomes" id="UP000655287"/>
    </source>
</evidence>
<dbReference type="Pfam" id="PF00440">
    <property type="entry name" value="TetR_N"/>
    <property type="match status" value="1"/>
</dbReference>
<dbReference type="Proteomes" id="UP000655287">
    <property type="component" value="Unassembled WGS sequence"/>
</dbReference>
<feature type="domain" description="HTH tetR-type" evidence="7">
    <location>
        <begin position="26"/>
        <end position="86"/>
    </location>
</feature>
<feature type="DNA-binding region" description="H-T-H motif" evidence="5">
    <location>
        <begin position="49"/>
        <end position="68"/>
    </location>
</feature>
<keyword evidence="3 5" id="KW-0238">DNA-binding</keyword>
<dbReference type="InterPro" id="IPR003012">
    <property type="entry name" value="Tet_transcr_reg_TetR"/>
</dbReference>
<sequence length="243" mass="26686">MPPKPRFQSVWTREPAPAKRVRDQPALSRDQIVREAMALLDQEGMDALSMRKLGARLGSGATSLYWHVANKDELLELVLDQVYAEAWTGGLAADGWRDTVAVLAYGLRGAMLKHPWVVTLIGSMPSLGPNAMAAVDTLVRTLSTAGFSPEELDYAVAAVMSYTIGATTPEASWINSRGRQEYGMDDWVESMKPQVRVAAAAYPELLARFEAHAPDDLDRSRQLSFDFGLMALLDGLDARLHGR</sequence>
<keyword evidence="9" id="KW-1185">Reference proteome</keyword>
<dbReference type="InterPro" id="IPR009057">
    <property type="entry name" value="Homeodomain-like_sf"/>
</dbReference>
<dbReference type="RefSeq" id="WP_203985320.1">
    <property type="nucleotide sequence ID" value="NZ_BOOU01000045.1"/>
</dbReference>
<dbReference type="SUPFAM" id="SSF46689">
    <property type="entry name" value="Homeodomain-like"/>
    <property type="match status" value="1"/>
</dbReference>
<dbReference type="GO" id="GO:0045892">
    <property type="term" value="P:negative regulation of DNA-templated transcription"/>
    <property type="evidence" value="ECO:0007669"/>
    <property type="project" value="InterPro"/>
</dbReference>
<feature type="region of interest" description="Disordered" evidence="6">
    <location>
        <begin position="1"/>
        <end position="25"/>
    </location>
</feature>
<dbReference type="Pfam" id="PF02909">
    <property type="entry name" value="TetR_C_1"/>
    <property type="match status" value="1"/>
</dbReference>
<dbReference type="InterPro" id="IPR036271">
    <property type="entry name" value="Tet_transcr_reg_TetR-rel_C_sf"/>
</dbReference>
<protein>
    <submittedName>
        <fullName evidence="8">TetR family transcriptional regulator</fullName>
    </submittedName>
</protein>
<keyword evidence="1" id="KW-0678">Repressor</keyword>
<comment type="caution">
    <text evidence="8">The sequence shown here is derived from an EMBL/GenBank/DDBJ whole genome shotgun (WGS) entry which is preliminary data.</text>
</comment>
<evidence type="ECO:0000256" key="6">
    <source>
        <dbReference type="SAM" id="MobiDB-lite"/>
    </source>
</evidence>
<dbReference type="SUPFAM" id="SSF48498">
    <property type="entry name" value="Tetracyclin repressor-like, C-terminal domain"/>
    <property type="match status" value="1"/>
</dbReference>
<evidence type="ECO:0000256" key="3">
    <source>
        <dbReference type="ARBA" id="ARBA00023125"/>
    </source>
</evidence>
<dbReference type="PANTHER" id="PTHR30055">
    <property type="entry name" value="HTH-TYPE TRANSCRIPTIONAL REGULATOR RUTR"/>
    <property type="match status" value="1"/>
</dbReference>
<name>A0A919R4H6_9ACTN</name>
<evidence type="ECO:0000313" key="8">
    <source>
        <dbReference type="EMBL" id="GII78175.1"/>
    </source>
</evidence>
<dbReference type="Gene3D" id="1.10.10.60">
    <property type="entry name" value="Homeodomain-like"/>
    <property type="match status" value="1"/>
</dbReference>
<dbReference type="Gene3D" id="1.10.357.10">
    <property type="entry name" value="Tetracycline Repressor, domain 2"/>
    <property type="match status" value="1"/>
</dbReference>
<dbReference type="GO" id="GO:0000976">
    <property type="term" value="F:transcription cis-regulatory region binding"/>
    <property type="evidence" value="ECO:0007669"/>
    <property type="project" value="TreeGrafter"/>
</dbReference>
<dbReference type="PROSITE" id="PS01081">
    <property type="entry name" value="HTH_TETR_1"/>
    <property type="match status" value="1"/>
</dbReference>
<dbReference type="InterPro" id="IPR023772">
    <property type="entry name" value="DNA-bd_HTH_TetR-type_CS"/>
</dbReference>
<evidence type="ECO:0000256" key="5">
    <source>
        <dbReference type="PROSITE-ProRule" id="PRU00335"/>
    </source>
</evidence>
<gene>
    <name evidence="8" type="ORF">Sru01_31570</name>
</gene>
<dbReference type="PROSITE" id="PS50977">
    <property type="entry name" value="HTH_TETR_2"/>
    <property type="match status" value="1"/>
</dbReference>
<dbReference type="AlphaFoldDB" id="A0A919R4H6"/>
<proteinExistence type="predicted"/>
<dbReference type="InterPro" id="IPR050109">
    <property type="entry name" value="HTH-type_TetR-like_transc_reg"/>
</dbReference>
<evidence type="ECO:0000256" key="4">
    <source>
        <dbReference type="ARBA" id="ARBA00023163"/>
    </source>
</evidence>
<keyword evidence="4" id="KW-0804">Transcription</keyword>
<evidence type="ECO:0000256" key="1">
    <source>
        <dbReference type="ARBA" id="ARBA00022491"/>
    </source>
</evidence>
<dbReference type="GO" id="GO:0003700">
    <property type="term" value="F:DNA-binding transcription factor activity"/>
    <property type="evidence" value="ECO:0007669"/>
    <property type="project" value="TreeGrafter"/>
</dbReference>
<accession>A0A919R4H6</accession>
<dbReference type="EMBL" id="BOOU01000045">
    <property type="protein sequence ID" value="GII78175.1"/>
    <property type="molecule type" value="Genomic_DNA"/>
</dbReference>
<dbReference type="InterPro" id="IPR004111">
    <property type="entry name" value="Repressor_TetR_C"/>
</dbReference>
<dbReference type="GO" id="GO:0046677">
    <property type="term" value="P:response to antibiotic"/>
    <property type="evidence" value="ECO:0007669"/>
    <property type="project" value="InterPro"/>
</dbReference>
<dbReference type="InterPro" id="IPR001647">
    <property type="entry name" value="HTH_TetR"/>
</dbReference>
<evidence type="ECO:0000256" key="2">
    <source>
        <dbReference type="ARBA" id="ARBA00023015"/>
    </source>
</evidence>
<keyword evidence="2" id="KW-0805">Transcription regulation</keyword>
<reference evidence="8" key="1">
    <citation type="submission" date="2021-01" db="EMBL/GenBank/DDBJ databases">
        <title>Whole genome shotgun sequence of Sphaerisporangium rufum NBRC 109079.</title>
        <authorList>
            <person name="Komaki H."/>
            <person name="Tamura T."/>
        </authorList>
    </citation>
    <scope>NUCLEOTIDE SEQUENCE</scope>
    <source>
        <strain evidence="8">NBRC 109079</strain>
    </source>
</reference>
<organism evidence="8 9">
    <name type="scientific">Sphaerisporangium rufum</name>
    <dbReference type="NCBI Taxonomy" id="1381558"/>
    <lineage>
        <taxon>Bacteria</taxon>
        <taxon>Bacillati</taxon>
        <taxon>Actinomycetota</taxon>
        <taxon>Actinomycetes</taxon>
        <taxon>Streptosporangiales</taxon>
        <taxon>Streptosporangiaceae</taxon>
        <taxon>Sphaerisporangium</taxon>
    </lineage>
</organism>